<reference evidence="2" key="2">
    <citation type="journal article" date="2022" name="Microbiol. Resour. Announc.">
        <title>Metagenome Sequencing to Explore Phylogenomics of Terrestrial Cyanobacteria.</title>
        <authorList>
            <person name="Ward R.D."/>
            <person name="Stajich J.E."/>
            <person name="Johansen J.R."/>
            <person name="Huntemann M."/>
            <person name="Clum A."/>
            <person name="Foster B."/>
            <person name="Foster B."/>
            <person name="Roux S."/>
            <person name="Palaniappan K."/>
            <person name="Varghese N."/>
            <person name="Mukherjee S."/>
            <person name="Reddy T.B.K."/>
            <person name="Daum C."/>
            <person name="Copeland A."/>
            <person name="Chen I.A."/>
            <person name="Ivanova N.N."/>
            <person name="Kyrpides N.C."/>
            <person name="Shapiro N."/>
            <person name="Eloe-Fadrosh E.A."/>
            <person name="Pietrasiak N."/>
        </authorList>
    </citation>
    <scope>NUCLEOTIDE SEQUENCE</scope>
    <source>
        <strain evidence="2">UHER 2000/2452</strain>
    </source>
</reference>
<reference evidence="2" key="1">
    <citation type="submission" date="2021-05" db="EMBL/GenBank/DDBJ databases">
        <authorList>
            <person name="Pietrasiak N."/>
            <person name="Ward R."/>
            <person name="Stajich J.E."/>
            <person name="Kurbessoian T."/>
        </authorList>
    </citation>
    <scope>NUCLEOTIDE SEQUENCE</scope>
    <source>
        <strain evidence="2">UHER 2000/2452</strain>
    </source>
</reference>
<proteinExistence type="predicted"/>
<comment type="caution">
    <text evidence="2">The sequence shown here is derived from an EMBL/GenBank/DDBJ whole genome shotgun (WGS) entry which is preliminary data.</text>
</comment>
<dbReference type="Gene3D" id="3.40.50.300">
    <property type="entry name" value="P-loop containing nucleotide triphosphate hydrolases"/>
    <property type="match status" value="1"/>
</dbReference>
<dbReference type="EMBL" id="JAHHHD010000002">
    <property type="protein sequence ID" value="MBW4657753.1"/>
    <property type="molecule type" value="Genomic_DNA"/>
</dbReference>
<evidence type="ECO:0000259" key="1">
    <source>
        <dbReference type="PROSITE" id="PS50837"/>
    </source>
</evidence>
<protein>
    <submittedName>
        <fullName evidence="2">NACHT domain-containing protein</fullName>
    </submittedName>
</protein>
<sequence>MVDPFTAAAIAAMAPVLKDLATDILKDSAKDEAKGLLSWGGKQISDGTQQQLFNASRQYIENYQERHCILKVLGMREPVSLDSVYTAVRFLDGDGLRQFVSAQAMEQAFRETRSRRLRQQEGKKQEGLAVANAKPYLMVLGAPGAGKSTFLRKMGLEALRGKRQEFQHRCIPVFIELKRLNTGAIDLEQVIVNEFETCGFPDAKGFTRKALEQGRLLILLDGLDEVPTAQLTPAIRAIQDFVDHYDKNRYIASCRIAAYRSNFRRFSDVTMAEFEDDQIQQFIRNWFRSPTDYQTQKAETCWTELQKPQAAGAKELAHTPLLLTFLCLVYDRSLSFPSNRSVLYRKALRILLEEWAAEKCLENQRQIYEGLSVELEESLLSEIAAKGFAKDQLFFSQREIVDRIKTFLASNLNAPKHLDGEKVLEAIAVQQGILVERAEDAYSFSHLTLQEHLTAQYIVDNPENMRSLVAKHLTNDNWREVFLLIAGLLPGSKGADPLLLLIEERARSFITSPKLKALLQWADKSTSGSEGDYKPVAKRAAAIVLARALARARNLDRAHALDLDRALDLVRNLDLDLDLDLDLVRNLARNLALARALALDLALAREFEKIKILKSVNFTKLVADLDRLQPQIPDNSQPIEFQRAFLDRLCQIWFDALGLDQETAMLSKDEAKAIDNYLYACELMVRCKEAAVRVSPQTWDAIEGRMLTVAAAADR</sequence>
<gene>
    <name evidence="2" type="ORF">KME15_03700</name>
</gene>
<dbReference type="PANTHER" id="PTHR46844:SF1">
    <property type="entry name" value="SLR5058 PROTEIN"/>
    <property type="match status" value="1"/>
</dbReference>
<dbReference type="PROSITE" id="PS50837">
    <property type="entry name" value="NACHT"/>
    <property type="match status" value="1"/>
</dbReference>
<dbReference type="InterPro" id="IPR007111">
    <property type="entry name" value="NACHT_NTPase"/>
</dbReference>
<dbReference type="InterPro" id="IPR054501">
    <property type="entry name" value="NCH2"/>
</dbReference>
<evidence type="ECO:0000313" key="3">
    <source>
        <dbReference type="Proteomes" id="UP000757435"/>
    </source>
</evidence>
<dbReference type="SUPFAM" id="SSF52540">
    <property type="entry name" value="P-loop containing nucleoside triphosphate hydrolases"/>
    <property type="match status" value="1"/>
</dbReference>
<dbReference type="AlphaFoldDB" id="A0A951QAF6"/>
<accession>A0A951QAF6</accession>
<dbReference type="Proteomes" id="UP000757435">
    <property type="component" value="Unassembled WGS sequence"/>
</dbReference>
<dbReference type="Pfam" id="PF05729">
    <property type="entry name" value="NACHT"/>
    <property type="match status" value="1"/>
</dbReference>
<dbReference type="Pfam" id="PF22727">
    <property type="entry name" value="NCH2"/>
    <property type="match status" value="1"/>
</dbReference>
<feature type="domain" description="NACHT" evidence="1">
    <location>
        <begin position="135"/>
        <end position="228"/>
    </location>
</feature>
<dbReference type="PANTHER" id="PTHR46844">
    <property type="entry name" value="SLR5058 PROTEIN"/>
    <property type="match status" value="1"/>
</dbReference>
<organism evidence="2 3">
    <name type="scientific">Drouetiella hepatica Uher 2000/2452</name>
    <dbReference type="NCBI Taxonomy" id="904376"/>
    <lineage>
        <taxon>Bacteria</taxon>
        <taxon>Bacillati</taxon>
        <taxon>Cyanobacteriota</taxon>
        <taxon>Cyanophyceae</taxon>
        <taxon>Oculatellales</taxon>
        <taxon>Oculatellaceae</taxon>
        <taxon>Drouetiella</taxon>
    </lineage>
</organism>
<evidence type="ECO:0000313" key="2">
    <source>
        <dbReference type="EMBL" id="MBW4657753.1"/>
    </source>
</evidence>
<dbReference type="InterPro" id="IPR027417">
    <property type="entry name" value="P-loop_NTPase"/>
</dbReference>
<name>A0A951QAF6_9CYAN</name>